<dbReference type="GeneID" id="41957443"/>
<reference evidence="2" key="3">
    <citation type="submission" date="2025-08" db="UniProtKB">
        <authorList>
            <consortium name="RefSeq"/>
        </authorList>
    </citation>
    <scope>IDENTIFICATION</scope>
    <source>
        <strain evidence="2">NI907</strain>
    </source>
</reference>
<evidence type="ECO:0000313" key="2">
    <source>
        <dbReference type="RefSeq" id="XP_030988231.1"/>
    </source>
</evidence>
<evidence type="ECO:0000313" key="1">
    <source>
        <dbReference type="Proteomes" id="UP000515153"/>
    </source>
</evidence>
<dbReference type="KEGG" id="pgri:PgNI_02465"/>
<organism evidence="1 2">
    <name type="scientific">Pyricularia grisea</name>
    <name type="common">Crabgrass-specific blast fungus</name>
    <name type="synonym">Magnaporthe grisea</name>
    <dbReference type="NCBI Taxonomy" id="148305"/>
    <lineage>
        <taxon>Eukaryota</taxon>
        <taxon>Fungi</taxon>
        <taxon>Dikarya</taxon>
        <taxon>Ascomycota</taxon>
        <taxon>Pezizomycotina</taxon>
        <taxon>Sordariomycetes</taxon>
        <taxon>Sordariomycetidae</taxon>
        <taxon>Magnaporthales</taxon>
        <taxon>Pyriculariaceae</taxon>
        <taxon>Pyricularia</taxon>
    </lineage>
</organism>
<keyword evidence="1" id="KW-1185">Reference proteome</keyword>
<dbReference type="InterPro" id="IPR015075">
    <property type="entry name" value="AtaL"/>
</dbReference>
<gene>
    <name evidence="2" type="ORF">PgNI_02465</name>
</gene>
<reference evidence="2" key="2">
    <citation type="submission" date="2019-10" db="EMBL/GenBank/DDBJ databases">
        <authorList>
            <consortium name="NCBI Genome Project"/>
        </authorList>
    </citation>
    <scope>NUCLEOTIDE SEQUENCE</scope>
    <source>
        <strain evidence="2">NI907</strain>
    </source>
</reference>
<dbReference type="SUPFAM" id="SSF55961">
    <property type="entry name" value="Bet v1-like"/>
    <property type="match status" value="1"/>
</dbReference>
<dbReference type="Pfam" id="PF08982">
    <property type="entry name" value="AtaL"/>
    <property type="match status" value="1"/>
</dbReference>
<dbReference type="RefSeq" id="XP_030988231.1">
    <property type="nucleotide sequence ID" value="XM_031122531.1"/>
</dbReference>
<dbReference type="InterPro" id="IPR023393">
    <property type="entry name" value="START-like_dom_sf"/>
</dbReference>
<accession>A0A6P8BM72</accession>
<dbReference type="OrthoDB" id="2320332at2759"/>
<dbReference type="Proteomes" id="UP000515153">
    <property type="component" value="Unplaced"/>
</dbReference>
<reference evidence="2" key="1">
    <citation type="journal article" date="2019" name="Mol. Biol. Evol.">
        <title>Blast fungal genomes show frequent chromosomal changes, gene gains and losses, and effector gene turnover.</title>
        <authorList>
            <person name="Gomez Luciano L.B."/>
            <person name="Jason Tsai I."/>
            <person name="Chuma I."/>
            <person name="Tosa Y."/>
            <person name="Chen Y.H."/>
            <person name="Li J.Y."/>
            <person name="Li M.Y."/>
            <person name="Jade Lu M.Y."/>
            <person name="Nakayashiki H."/>
            <person name="Li W.H."/>
        </authorList>
    </citation>
    <scope>NUCLEOTIDE SEQUENCE</scope>
    <source>
        <strain evidence="2">NI907</strain>
    </source>
</reference>
<sequence>MPTFHLAATAPINPPGAKPVLSRDQIWRALQLKVREPSLFVPVITSCGVVSEKGDVVTRHVEFKTGLGLPAGKISEVCTSYAPAKVHFKMDTGDEVENIVGQGPSDDENDLWLTYAFDWVIKEGADTSQHGKMAKSAVAGTITVMRKMAADGKL</sequence>
<evidence type="ECO:0008006" key="3">
    <source>
        <dbReference type="Google" id="ProtNLM"/>
    </source>
</evidence>
<name>A0A6P8BM72_PYRGI</name>
<dbReference type="CDD" id="cd08863">
    <property type="entry name" value="SRPBCC_DUF1857"/>
    <property type="match status" value="1"/>
</dbReference>
<dbReference type="AlphaFoldDB" id="A0A6P8BM72"/>
<dbReference type="Gene3D" id="3.30.530.20">
    <property type="match status" value="1"/>
</dbReference>
<proteinExistence type="predicted"/>
<protein>
    <recommendedName>
        <fullName evidence="3">DUF1857-domain-containing protein</fullName>
    </recommendedName>
</protein>